<organism evidence="2 3">
    <name type="scientific">Aegilops tauschii subsp. strangulata</name>
    <name type="common">Goatgrass</name>
    <dbReference type="NCBI Taxonomy" id="200361"/>
    <lineage>
        <taxon>Eukaryota</taxon>
        <taxon>Viridiplantae</taxon>
        <taxon>Streptophyta</taxon>
        <taxon>Embryophyta</taxon>
        <taxon>Tracheophyta</taxon>
        <taxon>Spermatophyta</taxon>
        <taxon>Magnoliopsida</taxon>
        <taxon>Liliopsida</taxon>
        <taxon>Poales</taxon>
        <taxon>Poaceae</taxon>
        <taxon>BOP clade</taxon>
        <taxon>Pooideae</taxon>
        <taxon>Triticodae</taxon>
        <taxon>Triticeae</taxon>
        <taxon>Triticinae</taxon>
        <taxon>Aegilops</taxon>
    </lineage>
</organism>
<dbReference type="GO" id="GO:0004523">
    <property type="term" value="F:RNA-DNA hybrid ribonuclease activity"/>
    <property type="evidence" value="ECO:0007669"/>
    <property type="project" value="InterPro"/>
</dbReference>
<dbReference type="PANTHER" id="PTHR34146">
    <property type="entry name" value="POLYNUCLEOTIDYL TRANSFERASE, RIBONUCLEASE H-LIKE SUPERFAMILY PROTEIN-RELATED"/>
    <property type="match status" value="1"/>
</dbReference>
<dbReference type="GO" id="GO:0003676">
    <property type="term" value="F:nucleic acid binding"/>
    <property type="evidence" value="ECO:0007669"/>
    <property type="project" value="InterPro"/>
</dbReference>
<evidence type="ECO:0000259" key="1">
    <source>
        <dbReference type="Pfam" id="PF13456"/>
    </source>
</evidence>
<dbReference type="STRING" id="200361.A0A453BK39"/>
<reference evidence="3" key="1">
    <citation type="journal article" date="2014" name="Science">
        <title>Ancient hybridizations among the ancestral genomes of bread wheat.</title>
        <authorList>
            <consortium name="International Wheat Genome Sequencing Consortium,"/>
            <person name="Marcussen T."/>
            <person name="Sandve S.R."/>
            <person name="Heier L."/>
            <person name="Spannagl M."/>
            <person name="Pfeifer M."/>
            <person name="Jakobsen K.S."/>
            <person name="Wulff B.B."/>
            <person name="Steuernagel B."/>
            <person name="Mayer K.F."/>
            <person name="Olsen O.A."/>
        </authorList>
    </citation>
    <scope>NUCLEOTIDE SEQUENCE [LARGE SCALE GENOMIC DNA]</scope>
    <source>
        <strain evidence="3">cv. AL8/78</strain>
    </source>
</reference>
<reference evidence="2" key="4">
    <citation type="submission" date="2019-03" db="UniProtKB">
        <authorList>
            <consortium name="EnsemblPlants"/>
        </authorList>
    </citation>
    <scope>IDENTIFICATION</scope>
</reference>
<reference evidence="2" key="5">
    <citation type="journal article" date="2021" name="G3 (Bethesda)">
        <title>Aegilops tauschii genome assembly Aet v5.0 features greater sequence contiguity and improved annotation.</title>
        <authorList>
            <person name="Wang L."/>
            <person name="Zhu T."/>
            <person name="Rodriguez J.C."/>
            <person name="Deal K.R."/>
            <person name="Dubcovsky J."/>
            <person name="McGuire P.E."/>
            <person name="Lux T."/>
            <person name="Spannagl M."/>
            <person name="Mayer K.F.X."/>
            <person name="Baldrich P."/>
            <person name="Meyers B.C."/>
            <person name="Huo N."/>
            <person name="Gu Y.Q."/>
            <person name="Zhou H."/>
            <person name="Devos K.M."/>
            <person name="Bennetzen J.L."/>
            <person name="Unver T."/>
            <person name="Budak H."/>
            <person name="Gulick P.J."/>
            <person name="Galiba G."/>
            <person name="Kalapos B."/>
            <person name="Nelson D.R."/>
            <person name="Li P."/>
            <person name="You F.M."/>
            <person name="Luo M.C."/>
            <person name="Dvorak J."/>
        </authorList>
    </citation>
    <scope>NUCLEOTIDE SEQUENCE [LARGE SCALE GENOMIC DNA]</scope>
    <source>
        <strain evidence="2">cv. AL8/78</strain>
    </source>
</reference>
<evidence type="ECO:0000313" key="3">
    <source>
        <dbReference type="Proteomes" id="UP000015105"/>
    </source>
</evidence>
<evidence type="ECO:0000313" key="2">
    <source>
        <dbReference type="EnsemblPlants" id="AET2Gv20539500.2"/>
    </source>
</evidence>
<reference evidence="3" key="2">
    <citation type="journal article" date="2017" name="Nat. Plants">
        <title>The Aegilops tauschii genome reveals multiple impacts of transposons.</title>
        <authorList>
            <person name="Zhao G."/>
            <person name="Zou C."/>
            <person name="Li K."/>
            <person name="Wang K."/>
            <person name="Li T."/>
            <person name="Gao L."/>
            <person name="Zhang X."/>
            <person name="Wang H."/>
            <person name="Yang Z."/>
            <person name="Liu X."/>
            <person name="Jiang W."/>
            <person name="Mao L."/>
            <person name="Kong X."/>
            <person name="Jiao Y."/>
            <person name="Jia J."/>
        </authorList>
    </citation>
    <scope>NUCLEOTIDE SEQUENCE [LARGE SCALE GENOMIC DNA]</scope>
    <source>
        <strain evidence="3">cv. AL8/78</strain>
    </source>
</reference>
<dbReference type="Gramene" id="AET2Gv20539500.4">
    <property type="protein sequence ID" value="AET2Gv20539500.4"/>
    <property type="gene ID" value="AET2Gv20539500"/>
</dbReference>
<protein>
    <recommendedName>
        <fullName evidence="1">RNase H type-1 domain-containing protein</fullName>
    </recommendedName>
</protein>
<dbReference type="EnsemblPlants" id="AET2Gv20539500.3">
    <property type="protein sequence ID" value="AET2Gv20539500.3"/>
    <property type="gene ID" value="AET2Gv20539500"/>
</dbReference>
<dbReference type="Gramene" id="AET2Gv20539500.2">
    <property type="protein sequence ID" value="AET2Gv20539500.2"/>
    <property type="gene ID" value="AET2Gv20539500"/>
</dbReference>
<dbReference type="InterPro" id="IPR002156">
    <property type="entry name" value="RNaseH_domain"/>
</dbReference>
<dbReference type="AlphaFoldDB" id="A0A453BK39"/>
<keyword evidence="3" id="KW-1185">Reference proteome</keyword>
<accession>A0A453BK39</accession>
<name>A0A453BK39_AEGTS</name>
<dbReference type="EnsemblPlants" id="AET2Gv20539500.4">
    <property type="protein sequence ID" value="AET2Gv20539500.4"/>
    <property type="gene ID" value="AET2Gv20539500"/>
</dbReference>
<dbReference type="Gramene" id="AET2Gv20539500.1">
    <property type="protein sequence ID" value="AET2Gv20539500.1"/>
    <property type="gene ID" value="AET2Gv20539500"/>
</dbReference>
<dbReference type="PANTHER" id="PTHR34146:SF10">
    <property type="entry name" value="RNASE H TYPE-1 DOMAIN-CONTAINING PROTEIN"/>
    <property type="match status" value="1"/>
</dbReference>
<sequence>MIMIQASTDSAASPLVTEALALQFAAKVACRLQLQRITFLTDNLSLAKVVASRDINSPIITWRCRQPISEFFQDTSQFSFTVYHISRNTNGIAHNCAHKVLNSRVEPVFNCTHSAHTNGSCPVLLSFLNFQIQGYVIHVVHCL</sequence>
<feature type="domain" description="RNase H type-1" evidence="1">
    <location>
        <begin position="3"/>
        <end position="99"/>
    </location>
</feature>
<dbReference type="Gramene" id="AET2Gv20539500.5">
    <property type="protein sequence ID" value="AET2Gv20539500.5"/>
    <property type="gene ID" value="AET2Gv20539500"/>
</dbReference>
<dbReference type="EnsemblPlants" id="AET2Gv20539500.1">
    <property type="protein sequence ID" value="AET2Gv20539500.1"/>
    <property type="gene ID" value="AET2Gv20539500"/>
</dbReference>
<dbReference type="Gramene" id="AET2Gv20539500.3">
    <property type="protein sequence ID" value="AET2Gv20539500.3"/>
    <property type="gene ID" value="AET2Gv20539500"/>
</dbReference>
<reference evidence="2" key="3">
    <citation type="journal article" date="2017" name="Nature">
        <title>Genome sequence of the progenitor of the wheat D genome Aegilops tauschii.</title>
        <authorList>
            <person name="Luo M.C."/>
            <person name="Gu Y.Q."/>
            <person name="Puiu D."/>
            <person name="Wang H."/>
            <person name="Twardziok S.O."/>
            <person name="Deal K.R."/>
            <person name="Huo N."/>
            <person name="Zhu T."/>
            <person name="Wang L."/>
            <person name="Wang Y."/>
            <person name="McGuire P.E."/>
            <person name="Liu S."/>
            <person name="Long H."/>
            <person name="Ramasamy R.K."/>
            <person name="Rodriguez J.C."/>
            <person name="Van S.L."/>
            <person name="Yuan L."/>
            <person name="Wang Z."/>
            <person name="Xia Z."/>
            <person name="Xiao L."/>
            <person name="Anderson O.D."/>
            <person name="Ouyang S."/>
            <person name="Liang Y."/>
            <person name="Zimin A.V."/>
            <person name="Pertea G."/>
            <person name="Qi P."/>
            <person name="Bennetzen J.L."/>
            <person name="Dai X."/>
            <person name="Dawson M.W."/>
            <person name="Muller H.G."/>
            <person name="Kugler K."/>
            <person name="Rivarola-Duarte L."/>
            <person name="Spannagl M."/>
            <person name="Mayer K.F.X."/>
            <person name="Lu F.H."/>
            <person name="Bevan M.W."/>
            <person name="Leroy P."/>
            <person name="Li P."/>
            <person name="You F.M."/>
            <person name="Sun Q."/>
            <person name="Liu Z."/>
            <person name="Lyons E."/>
            <person name="Wicker T."/>
            <person name="Salzberg S.L."/>
            <person name="Devos K.M."/>
            <person name="Dvorak J."/>
        </authorList>
    </citation>
    <scope>NUCLEOTIDE SEQUENCE [LARGE SCALE GENOMIC DNA]</scope>
    <source>
        <strain evidence="2">cv. AL8/78</strain>
    </source>
</reference>
<dbReference type="EnsemblPlants" id="AET2Gv20539500.5">
    <property type="protein sequence ID" value="AET2Gv20539500.5"/>
    <property type="gene ID" value="AET2Gv20539500"/>
</dbReference>
<proteinExistence type="predicted"/>
<dbReference type="EnsemblPlants" id="AET2Gv20539500.2">
    <property type="protein sequence ID" value="AET2Gv20539500.2"/>
    <property type="gene ID" value="AET2Gv20539500"/>
</dbReference>
<dbReference type="Proteomes" id="UP000015105">
    <property type="component" value="Chromosome 2D"/>
</dbReference>
<dbReference type="Pfam" id="PF13456">
    <property type="entry name" value="RVT_3"/>
    <property type="match status" value="1"/>
</dbReference>